<evidence type="ECO:0000313" key="2">
    <source>
        <dbReference type="Proteomes" id="UP000829401"/>
    </source>
</evidence>
<dbReference type="EMBL" id="CP080467">
    <property type="protein sequence ID" value="UNO47978.1"/>
    <property type="molecule type" value="Genomic_DNA"/>
</dbReference>
<gene>
    <name evidence="1" type="ORF">K1I37_14990</name>
</gene>
<proteinExistence type="predicted"/>
<protein>
    <submittedName>
        <fullName evidence="1">Uncharacterized protein</fullName>
    </submittedName>
</protein>
<dbReference type="STRING" id="1356854.N007_05495"/>
<keyword evidence="2" id="KW-1185">Reference proteome</keyword>
<dbReference type="OrthoDB" id="9990592at2"/>
<name>T0C3X7_ALIAG</name>
<evidence type="ECO:0000313" key="1">
    <source>
        <dbReference type="EMBL" id="UNO47978.1"/>
    </source>
</evidence>
<accession>T0C3X7</accession>
<dbReference type="KEGG" id="aaco:K1I37_14990"/>
<dbReference type="Proteomes" id="UP000829401">
    <property type="component" value="Chromosome"/>
</dbReference>
<reference evidence="2" key="1">
    <citation type="journal article" date="2022" name="G3 (Bethesda)">
        <title>Unveiling the complete genome sequence of Alicyclobacillus acidoterrestris DSM 3922T, a taint-producing strain.</title>
        <authorList>
            <person name="Leonardo I.C."/>
            <person name="Barreto Crespo M.T."/>
            <person name="Gaspar F.B."/>
        </authorList>
    </citation>
    <scope>NUCLEOTIDE SEQUENCE [LARGE SCALE GENOMIC DNA]</scope>
    <source>
        <strain evidence="2">DSM 3922</strain>
    </source>
</reference>
<dbReference type="AlphaFoldDB" id="T0C3X7"/>
<organism evidence="1 2">
    <name type="scientific">Alicyclobacillus acidoterrestris (strain ATCC 49025 / DSM 3922 / CIP 106132 / NCIMB 13137 / GD3B)</name>
    <dbReference type="NCBI Taxonomy" id="1356854"/>
    <lineage>
        <taxon>Bacteria</taxon>
        <taxon>Bacillati</taxon>
        <taxon>Bacillota</taxon>
        <taxon>Bacilli</taxon>
        <taxon>Bacillales</taxon>
        <taxon>Alicyclobacillaceae</taxon>
        <taxon>Alicyclobacillus</taxon>
    </lineage>
</organism>
<dbReference type="RefSeq" id="WP_021296142.1">
    <property type="nucleotide sequence ID" value="NZ_AURB01000124.1"/>
</dbReference>
<sequence length="121" mass="13734">MNRILPEDILNAYEVTGLKPSRKGVYDGVYCPPTLAVVYAKYGYNDRRGYVLEHLYGEKYMALSLHYTDGHFDGFYGHECGSIYTEWSSPPTAIPDDYKQGFEDGRAAWGMCMARGLIDDK</sequence>
<accession>A0A9E7CV84</accession>